<proteinExistence type="predicted"/>
<feature type="region of interest" description="Disordered" evidence="1">
    <location>
        <begin position="1"/>
        <end position="38"/>
    </location>
</feature>
<comment type="caution">
    <text evidence="2">The sequence shown here is derived from an EMBL/GenBank/DDBJ whole genome shotgun (WGS) entry which is preliminary data.</text>
</comment>
<evidence type="ECO:0000313" key="2">
    <source>
        <dbReference type="EMBL" id="OIQ67566.1"/>
    </source>
</evidence>
<name>A0A1J5P8I2_9ZZZZ</name>
<evidence type="ECO:0000256" key="1">
    <source>
        <dbReference type="SAM" id="MobiDB-lite"/>
    </source>
</evidence>
<protein>
    <submittedName>
        <fullName evidence="2">Uncharacterized protein</fullName>
    </submittedName>
</protein>
<feature type="region of interest" description="Disordered" evidence="1">
    <location>
        <begin position="52"/>
        <end position="71"/>
    </location>
</feature>
<dbReference type="EMBL" id="MLJW01005845">
    <property type="protein sequence ID" value="OIQ67566.1"/>
    <property type="molecule type" value="Genomic_DNA"/>
</dbReference>
<organism evidence="2">
    <name type="scientific">mine drainage metagenome</name>
    <dbReference type="NCBI Taxonomy" id="410659"/>
    <lineage>
        <taxon>unclassified sequences</taxon>
        <taxon>metagenomes</taxon>
        <taxon>ecological metagenomes</taxon>
    </lineage>
</organism>
<dbReference type="AlphaFoldDB" id="A0A1J5P8I2"/>
<gene>
    <name evidence="2" type="ORF">GALL_508550</name>
</gene>
<accession>A0A1J5P8I2</accession>
<reference evidence="2" key="1">
    <citation type="submission" date="2016-10" db="EMBL/GenBank/DDBJ databases">
        <title>Sequence of Gallionella enrichment culture.</title>
        <authorList>
            <person name="Poehlein A."/>
            <person name="Muehling M."/>
            <person name="Daniel R."/>
        </authorList>
    </citation>
    <scope>NUCLEOTIDE SEQUENCE</scope>
</reference>
<feature type="compositionally biased region" description="Gly residues" evidence="1">
    <location>
        <begin position="1"/>
        <end position="11"/>
    </location>
</feature>
<sequence length="95" mass="9640">MAEVGGTGGGTQQDAGSRAIGAQQPSQHGGRNERKFRRVAGNQCVEPVHREIAAGQGGPTRPAGGFAGGAGQKRLQLRQGGFGQPPVGCDLAAEY</sequence>